<sequence>MTKAPFSGKGERASDLLGLIHSDVCGPMNTQARGGFQYFITFTDDFSRYGYIYLMRHKSEALERFKEFKNEVQNQHGKSIKALRSDQGGEYLSQDFDELLKECGIVSQLTPPGTPQWNGVSGRRNRTFLDMVRSMMSHTDLPTSFWGYALETATFTLNRVPSKSVQKTPHEKWIGKRPGMSFMKVWGCKAYVKHQMSTKLEPKSHKCTFVEYPKETKGYYFFNAKENKVFVARTRVFLEKEFLSNNGNGRNIELEVQKQKVIEPEVEQTSQVVEENSTNLETQPLRRSTIERHEPERYGFLVTTIKMSLRLIKKQCRVQTLRNGLRP</sequence>
<dbReference type="SUPFAM" id="SSF53098">
    <property type="entry name" value="Ribonuclease H-like"/>
    <property type="match status" value="1"/>
</dbReference>
<comment type="caution">
    <text evidence="2">The sequence shown here is derived from an EMBL/GenBank/DDBJ whole genome shotgun (WGS) entry which is preliminary data.</text>
</comment>
<protein>
    <recommendedName>
        <fullName evidence="1">Integrase catalytic domain-containing protein</fullName>
    </recommendedName>
</protein>
<dbReference type="InterPro" id="IPR001584">
    <property type="entry name" value="Integrase_cat-core"/>
</dbReference>
<dbReference type="InterPro" id="IPR057670">
    <property type="entry name" value="SH3_retrovirus"/>
</dbReference>
<dbReference type="PANTHER" id="PTHR42648:SF27">
    <property type="entry name" value="RNA-DIRECTED DNA POLYMERASE"/>
    <property type="match status" value="1"/>
</dbReference>
<name>A0ABR2P4D3_9ROSI</name>
<evidence type="ECO:0000259" key="1">
    <source>
        <dbReference type="PROSITE" id="PS50994"/>
    </source>
</evidence>
<dbReference type="Pfam" id="PF25597">
    <property type="entry name" value="SH3_retrovirus"/>
    <property type="match status" value="1"/>
</dbReference>
<dbReference type="PROSITE" id="PS50994">
    <property type="entry name" value="INTEGRASE"/>
    <property type="match status" value="1"/>
</dbReference>
<dbReference type="InterPro" id="IPR039537">
    <property type="entry name" value="Retrotran_Ty1/copia-like"/>
</dbReference>
<evidence type="ECO:0000313" key="2">
    <source>
        <dbReference type="EMBL" id="KAK8983323.1"/>
    </source>
</evidence>
<dbReference type="PANTHER" id="PTHR42648">
    <property type="entry name" value="TRANSPOSASE, PUTATIVE-RELATED"/>
    <property type="match status" value="1"/>
</dbReference>
<proteinExistence type="predicted"/>
<gene>
    <name evidence="2" type="ORF">V6N11_073419</name>
</gene>
<keyword evidence="3" id="KW-1185">Reference proteome</keyword>
<dbReference type="InterPro" id="IPR036397">
    <property type="entry name" value="RNaseH_sf"/>
</dbReference>
<dbReference type="InterPro" id="IPR012337">
    <property type="entry name" value="RNaseH-like_sf"/>
</dbReference>
<dbReference type="EMBL" id="JBBPBN010000081">
    <property type="protein sequence ID" value="KAK8983323.1"/>
    <property type="molecule type" value="Genomic_DNA"/>
</dbReference>
<feature type="domain" description="Integrase catalytic" evidence="1">
    <location>
        <begin position="1"/>
        <end position="177"/>
    </location>
</feature>
<accession>A0ABR2P4D3</accession>
<evidence type="ECO:0000313" key="3">
    <source>
        <dbReference type="Proteomes" id="UP001396334"/>
    </source>
</evidence>
<reference evidence="2 3" key="1">
    <citation type="journal article" date="2024" name="G3 (Bethesda)">
        <title>Genome assembly of Hibiscus sabdariffa L. provides insights into metabolisms of medicinal natural products.</title>
        <authorList>
            <person name="Kim T."/>
        </authorList>
    </citation>
    <scope>NUCLEOTIDE SEQUENCE [LARGE SCALE GENOMIC DNA]</scope>
    <source>
        <strain evidence="2">TK-2024</strain>
        <tissue evidence="2">Old leaves</tissue>
    </source>
</reference>
<organism evidence="2 3">
    <name type="scientific">Hibiscus sabdariffa</name>
    <name type="common">roselle</name>
    <dbReference type="NCBI Taxonomy" id="183260"/>
    <lineage>
        <taxon>Eukaryota</taxon>
        <taxon>Viridiplantae</taxon>
        <taxon>Streptophyta</taxon>
        <taxon>Embryophyta</taxon>
        <taxon>Tracheophyta</taxon>
        <taxon>Spermatophyta</taxon>
        <taxon>Magnoliopsida</taxon>
        <taxon>eudicotyledons</taxon>
        <taxon>Gunneridae</taxon>
        <taxon>Pentapetalae</taxon>
        <taxon>rosids</taxon>
        <taxon>malvids</taxon>
        <taxon>Malvales</taxon>
        <taxon>Malvaceae</taxon>
        <taxon>Malvoideae</taxon>
        <taxon>Hibiscus</taxon>
    </lineage>
</organism>
<dbReference type="Gene3D" id="3.30.420.10">
    <property type="entry name" value="Ribonuclease H-like superfamily/Ribonuclease H"/>
    <property type="match status" value="1"/>
</dbReference>
<dbReference type="Proteomes" id="UP001396334">
    <property type="component" value="Unassembled WGS sequence"/>
</dbReference>
<dbReference type="Pfam" id="PF00665">
    <property type="entry name" value="rve"/>
    <property type="match status" value="1"/>
</dbReference>